<dbReference type="AlphaFoldDB" id="A0AA41XC27"/>
<feature type="transmembrane region" description="Helical" evidence="8">
    <location>
        <begin position="47"/>
        <end position="68"/>
    </location>
</feature>
<evidence type="ECO:0000313" key="10">
    <source>
        <dbReference type="EMBL" id="MCP8970685.1"/>
    </source>
</evidence>
<feature type="transmembrane region" description="Helical" evidence="8">
    <location>
        <begin position="158"/>
        <end position="176"/>
    </location>
</feature>
<dbReference type="GO" id="GO:0015648">
    <property type="term" value="F:lipid-linked peptidoglycan transporter activity"/>
    <property type="evidence" value="ECO:0007669"/>
    <property type="project" value="UniProtKB-UniRule"/>
</dbReference>
<evidence type="ECO:0000256" key="4">
    <source>
        <dbReference type="ARBA" id="ARBA00022960"/>
    </source>
</evidence>
<dbReference type="CDD" id="cd13123">
    <property type="entry name" value="MATE_MurJ_like"/>
    <property type="match status" value="1"/>
</dbReference>
<keyword evidence="8 9" id="KW-0961">Cell wall biogenesis/degradation</keyword>
<feature type="transmembrane region" description="Helical" evidence="8">
    <location>
        <begin position="80"/>
        <end position="103"/>
    </location>
</feature>
<feature type="transmembrane region" description="Helical" evidence="8">
    <location>
        <begin position="123"/>
        <end position="146"/>
    </location>
</feature>
<keyword evidence="8 9" id="KW-0813">Transport</keyword>
<dbReference type="Proteomes" id="UP001156102">
    <property type="component" value="Unassembled WGS sequence"/>
</dbReference>
<comment type="similarity">
    <text evidence="8 9">Belongs to the MurJ/MviN family.</text>
</comment>
<dbReference type="RefSeq" id="WP_254760609.1">
    <property type="nucleotide sequence ID" value="NZ_JANCLT010000013.1"/>
</dbReference>
<feature type="transmembrane region" description="Helical" evidence="8">
    <location>
        <begin position="375"/>
        <end position="397"/>
    </location>
</feature>
<dbReference type="EMBL" id="JANCLT010000013">
    <property type="protein sequence ID" value="MCP8970685.1"/>
    <property type="molecule type" value="Genomic_DNA"/>
</dbReference>
<comment type="function">
    <text evidence="8 9">Involved in peptidoglycan biosynthesis. Transports lipid-linked peptidoglycan precursors from the inner to the outer leaflet of the cytoplasmic membrane.</text>
</comment>
<dbReference type="GO" id="GO:0005886">
    <property type="term" value="C:plasma membrane"/>
    <property type="evidence" value="ECO:0007669"/>
    <property type="project" value="UniProtKB-SubCell"/>
</dbReference>
<dbReference type="HAMAP" id="MF_02078">
    <property type="entry name" value="MurJ_MviN"/>
    <property type="match status" value="1"/>
</dbReference>
<comment type="subcellular location">
    <subcellularLocation>
        <location evidence="1 8">Cell membrane</location>
        <topology evidence="1 8">Multi-pass membrane protein</topology>
    </subcellularLocation>
</comment>
<dbReference type="GO" id="GO:0034204">
    <property type="term" value="P:lipid translocation"/>
    <property type="evidence" value="ECO:0007669"/>
    <property type="project" value="TreeGrafter"/>
</dbReference>
<keyword evidence="4 8" id="KW-0133">Cell shape</keyword>
<evidence type="ECO:0000256" key="9">
    <source>
        <dbReference type="PIRNR" id="PIRNR002869"/>
    </source>
</evidence>
<evidence type="ECO:0000256" key="8">
    <source>
        <dbReference type="HAMAP-Rule" id="MF_02078"/>
    </source>
</evidence>
<dbReference type="PANTHER" id="PTHR47019">
    <property type="entry name" value="LIPID II FLIPPASE MURJ"/>
    <property type="match status" value="1"/>
</dbReference>
<sequence>MKMLKAIGIVTIVAVISKLLGFARDAIIAAYFGTSTVSDAYFTALSIPTLLFTAMATAISAGIVPLYVERKAQSEKKATELVSVLGTVFLLISLVITMIAFVFAKEILSVVAPKILKENGDMVILLARITIPSFIFYVLSAFATGILHANKEFTIPSLVTLPNNLIVILSTVLFASTTGIVGAAWGALIGVASQFVIQYPSIRKVQVGFHFRLRENSADIKHAMKLFFPIIVASVLVQLNNLTDVMVANRLGEGSVSAINYSSRLLYLPLSIIVLSLITVYYPRLVDAAKLTKTEFLPMCMKGMNLIIMCCIPIAIVMLVMGKEIVAIIYQRGEFDAAATSMTAYSLFFYTPALFSLGLRDYLIRCFMAVDDNRITMTSSLIAVPFNIALCIFLSRFLAHGGIALATSIAISLQCIYLLGVLIKRNKEGGFSGRAVVVSFAKMGALFTVLLAAVYGVASLHVFAGNITSLIFITIVTFVLFVILGMMLKVEGLKELRNLINRKRLARA</sequence>
<dbReference type="GO" id="GO:0009252">
    <property type="term" value="P:peptidoglycan biosynthetic process"/>
    <property type="evidence" value="ECO:0007669"/>
    <property type="project" value="UniProtKB-UniRule"/>
</dbReference>
<evidence type="ECO:0000256" key="5">
    <source>
        <dbReference type="ARBA" id="ARBA00022984"/>
    </source>
</evidence>
<organism evidence="10 11">
    <name type="scientific">Ectobacillus ponti</name>
    <dbReference type="NCBI Taxonomy" id="2961894"/>
    <lineage>
        <taxon>Bacteria</taxon>
        <taxon>Bacillati</taxon>
        <taxon>Bacillota</taxon>
        <taxon>Bacilli</taxon>
        <taxon>Bacillales</taxon>
        <taxon>Bacillaceae</taxon>
        <taxon>Ectobacillus</taxon>
    </lineage>
</organism>
<dbReference type="PANTHER" id="PTHR47019:SF1">
    <property type="entry name" value="LIPID II FLIPPASE MURJ"/>
    <property type="match status" value="1"/>
</dbReference>
<feature type="transmembrane region" description="Helical" evidence="8">
    <location>
        <begin position="342"/>
        <end position="363"/>
    </location>
</feature>
<keyword evidence="5 8" id="KW-0573">Peptidoglycan synthesis</keyword>
<evidence type="ECO:0000256" key="6">
    <source>
        <dbReference type="ARBA" id="ARBA00022989"/>
    </source>
</evidence>
<feature type="transmembrane region" description="Helical" evidence="8">
    <location>
        <begin position="403"/>
        <end position="423"/>
    </location>
</feature>
<dbReference type="GO" id="GO:0071555">
    <property type="term" value="P:cell wall organization"/>
    <property type="evidence" value="ECO:0007669"/>
    <property type="project" value="UniProtKB-UniRule"/>
</dbReference>
<dbReference type="InterPro" id="IPR051050">
    <property type="entry name" value="Lipid_II_flippase_MurJ/MviN"/>
</dbReference>
<comment type="pathway">
    <text evidence="8">Cell wall biogenesis; peptidoglycan biosynthesis.</text>
</comment>
<dbReference type="InterPro" id="IPR004268">
    <property type="entry name" value="MurJ"/>
</dbReference>
<protein>
    <recommendedName>
        <fullName evidence="8">Probable lipid II flippase MurJ</fullName>
    </recommendedName>
</protein>
<feature type="transmembrane region" description="Helical" evidence="8">
    <location>
        <begin position="463"/>
        <end position="488"/>
    </location>
</feature>
<accession>A0AA41XC27</accession>
<comment type="caution">
    <text evidence="10">The sequence shown here is derived from an EMBL/GenBank/DDBJ whole genome shotgun (WGS) entry which is preliminary data.</text>
</comment>
<dbReference type="GO" id="GO:0008360">
    <property type="term" value="P:regulation of cell shape"/>
    <property type="evidence" value="ECO:0007669"/>
    <property type="project" value="UniProtKB-UniRule"/>
</dbReference>
<keyword evidence="11" id="KW-1185">Reference proteome</keyword>
<feature type="transmembrane region" description="Helical" evidence="8">
    <location>
        <begin position="303"/>
        <end position="322"/>
    </location>
</feature>
<feature type="transmembrane region" description="Helical" evidence="8">
    <location>
        <begin position="182"/>
        <end position="202"/>
    </location>
</feature>
<keyword evidence="6 8" id="KW-1133">Transmembrane helix</keyword>
<feature type="transmembrane region" description="Helical" evidence="8">
    <location>
        <begin position="261"/>
        <end position="282"/>
    </location>
</feature>
<keyword evidence="2 8" id="KW-1003">Cell membrane</keyword>
<evidence type="ECO:0000256" key="7">
    <source>
        <dbReference type="ARBA" id="ARBA00023136"/>
    </source>
</evidence>
<dbReference type="Pfam" id="PF03023">
    <property type="entry name" value="MurJ"/>
    <property type="match status" value="1"/>
</dbReference>
<evidence type="ECO:0000313" key="11">
    <source>
        <dbReference type="Proteomes" id="UP001156102"/>
    </source>
</evidence>
<gene>
    <name evidence="8 10" type="primary">murJ</name>
    <name evidence="10" type="ORF">NK662_19395</name>
</gene>
<dbReference type="PIRSF" id="PIRSF002869">
    <property type="entry name" value="MviN"/>
    <property type="match status" value="1"/>
</dbReference>
<reference evidence="10" key="1">
    <citation type="submission" date="2022-07" db="EMBL/GenBank/DDBJ databases">
        <authorList>
            <person name="Li W.-J."/>
            <person name="Deng Q.-Q."/>
        </authorList>
    </citation>
    <scope>NUCLEOTIDE SEQUENCE</scope>
    <source>
        <strain evidence="10">SYSU M60031</strain>
    </source>
</reference>
<dbReference type="NCBIfam" id="TIGR01695">
    <property type="entry name" value="murJ_mviN"/>
    <property type="match status" value="1"/>
</dbReference>
<keyword evidence="3 8" id="KW-0812">Transmembrane</keyword>
<name>A0AA41XC27_9BACI</name>
<proteinExistence type="inferred from homology"/>
<dbReference type="PRINTS" id="PR01806">
    <property type="entry name" value="VIRFACTRMVIN"/>
</dbReference>
<evidence type="ECO:0000256" key="2">
    <source>
        <dbReference type="ARBA" id="ARBA00022475"/>
    </source>
</evidence>
<keyword evidence="7 8" id="KW-0472">Membrane</keyword>
<evidence type="ECO:0000256" key="3">
    <source>
        <dbReference type="ARBA" id="ARBA00022692"/>
    </source>
</evidence>
<feature type="transmembrane region" description="Helical" evidence="8">
    <location>
        <begin position="223"/>
        <end position="241"/>
    </location>
</feature>
<feature type="transmembrane region" description="Helical" evidence="8">
    <location>
        <begin position="435"/>
        <end position="457"/>
    </location>
</feature>
<evidence type="ECO:0000256" key="1">
    <source>
        <dbReference type="ARBA" id="ARBA00004651"/>
    </source>
</evidence>